<dbReference type="PATRIC" id="fig|889378.3.peg.2749"/>
<evidence type="ECO:0000256" key="1">
    <source>
        <dbReference type="ARBA" id="ARBA00022676"/>
    </source>
</evidence>
<organism evidence="3 4">
    <name type="scientific">Spirochaeta africana (strain ATCC 700263 / DSM 8902 / Z-7692)</name>
    <dbReference type="NCBI Taxonomy" id="889378"/>
    <lineage>
        <taxon>Bacteria</taxon>
        <taxon>Pseudomonadati</taxon>
        <taxon>Spirochaetota</taxon>
        <taxon>Spirochaetia</taxon>
        <taxon>Spirochaetales</taxon>
        <taxon>Spirochaetaceae</taxon>
        <taxon>Spirochaeta</taxon>
    </lineage>
</organism>
<protein>
    <submittedName>
        <fullName evidence="3">Teichoic acid biosynthesis protein</fullName>
    </submittedName>
</protein>
<dbReference type="Proteomes" id="UP000007383">
    <property type="component" value="Chromosome"/>
</dbReference>
<dbReference type="AlphaFoldDB" id="H9UMQ7"/>
<sequence length="245" mass="27632">MREIRVAGTRVHDLDPENIPGVVQLLTAADETRRVVFLSTFDLIRAWFFPGVRRSLESAALVLPMQRGVQRAAAIAGHKPPRRHMPFQLIIQLLGAVESAQGSLYLIGGRPAALEKVEANLKYTFPKMRIVGRFPGFFRKGVEASLLTAVRKSGPDITLVGTGVRGRWLEKQSGQFPPGITIAAARVFRVFAEQRRRPSRRLFESGLKDSMKAILLPWHWLRIPLYLLLLMRLVVERLRRPADQA</sequence>
<reference evidence="4" key="1">
    <citation type="journal article" date="2013" name="Stand. Genomic Sci.">
        <title>Complete genome sequence of the halophilic bacterium Spirochaeta africana type strain (Z-7692(T)) from the alkaline Lake Magadi in the East African Rift.</title>
        <authorList>
            <person name="Liolos K."/>
            <person name="Abt B."/>
            <person name="Scheuner C."/>
            <person name="Teshima H."/>
            <person name="Held B."/>
            <person name="Lapidus A."/>
            <person name="Nolan M."/>
            <person name="Lucas S."/>
            <person name="Deshpande S."/>
            <person name="Cheng J.F."/>
            <person name="Tapia R."/>
            <person name="Goodwin L.A."/>
            <person name="Pitluck S."/>
            <person name="Pagani I."/>
            <person name="Ivanova N."/>
            <person name="Mavromatis K."/>
            <person name="Mikhailova N."/>
            <person name="Huntemann M."/>
            <person name="Pati A."/>
            <person name="Chen A."/>
            <person name="Palaniappan K."/>
            <person name="Land M."/>
            <person name="Rohde M."/>
            <person name="Tindall B.J."/>
            <person name="Detter J.C."/>
            <person name="Goker M."/>
            <person name="Bristow J."/>
            <person name="Eisen J.A."/>
            <person name="Markowitz V."/>
            <person name="Hugenholtz P."/>
            <person name="Woyke T."/>
            <person name="Klenk H.P."/>
            <person name="Kyrpides N.C."/>
        </authorList>
    </citation>
    <scope>NUCLEOTIDE SEQUENCE</scope>
    <source>
        <strain evidence="4">ATCC 700263 / DSM 8902 / Z-7692</strain>
    </source>
</reference>
<evidence type="ECO:0000313" key="3">
    <source>
        <dbReference type="EMBL" id="AFG38800.1"/>
    </source>
</evidence>
<evidence type="ECO:0000256" key="2">
    <source>
        <dbReference type="ARBA" id="ARBA00022679"/>
    </source>
</evidence>
<dbReference type="EMBL" id="CP003282">
    <property type="protein sequence ID" value="AFG38800.1"/>
    <property type="molecule type" value="Genomic_DNA"/>
</dbReference>
<dbReference type="Pfam" id="PF03808">
    <property type="entry name" value="Glyco_tran_WecG"/>
    <property type="match status" value="1"/>
</dbReference>
<keyword evidence="4" id="KW-1185">Reference proteome</keyword>
<dbReference type="HOGENOM" id="CLU_063203_3_1_12"/>
<dbReference type="PANTHER" id="PTHR34136:SF1">
    <property type="entry name" value="UDP-N-ACETYL-D-MANNOSAMINURONIC ACID TRANSFERASE"/>
    <property type="match status" value="1"/>
</dbReference>
<keyword evidence="1" id="KW-0328">Glycosyltransferase</keyword>
<name>H9UMQ7_SPIAZ</name>
<accession>H9UMQ7</accession>
<dbReference type="PANTHER" id="PTHR34136">
    <property type="match status" value="1"/>
</dbReference>
<dbReference type="KEGG" id="sfc:Spiaf_2776"/>
<dbReference type="GO" id="GO:0016758">
    <property type="term" value="F:hexosyltransferase activity"/>
    <property type="evidence" value="ECO:0007669"/>
    <property type="project" value="TreeGrafter"/>
</dbReference>
<proteinExistence type="predicted"/>
<gene>
    <name evidence="3" type="ordered locus">Spiaf_2776</name>
</gene>
<keyword evidence="2" id="KW-0808">Transferase</keyword>
<evidence type="ECO:0000313" key="4">
    <source>
        <dbReference type="Proteomes" id="UP000007383"/>
    </source>
</evidence>
<dbReference type="STRING" id="889378.Spiaf_2776"/>
<dbReference type="InterPro" id="IPR004629">
    <property type="entry name" value="WecG_TagA_CpsF"/>
</dbReference>
<dbReference type="eggNOG" id="COG1922">
    <property type="taxonomic scope" value="Bacteria"/>
</dbReference>